<gene>
    <name evidence="2" type="ORF">OSIN01602_LOCUS1342</name>
</gene>
<proteinExistence type="predicted"/>
<evidence type="ECO:0000313" key="2">
    <source>
        <dbReference type="EMBL" id="CAD9321273.1"/>
    </source>
</evidence>
<dbReference type="AlphaFoldDB" id="A0A7S1YWI2"/>
<feature type="domain" description="PDZ" evidence="1">
    <location>
        <begin position="20"/>
        <end position="99"/>
    </location>
</feature>
<sequence length="341" mass="36284">MLLARVNTRPERPRAPTIILATARKSSRDTRAGVGFTKKSGRIRISSIAPDGILADSDLRVGDDCLAVCGETCLSDQGRAAQLVRDSPRNVTIVVARGSWSADIAVDAVSKGGQASVSVGIFFAPTRGPLGLGSAVKVSRIASGGLMNDTNLTPGDVVLSVNSVSPNDAVHAAELVRSATDAVVIVAYSPSKARLQAVEFVFRDYDIQWNSSEECEVSMAVGSGRRVKFVLLFSPETNMAAHVDISAIPYDSTSRTARDARIDTAKKVLRLNDILLDGANCLSSLVVQTVMVPVQAEPIKEMEAVCLMSDLEKLVNLRREGLLTDCEFSAAKARVLDLAAN</sequence>
<dbReference type="SUPFAM" id="SSF50156">
    <property type="entry name" value="PDZ domain-like"/>
    <property type="match status" value="2"/>
</dbReference>
<dbReference type="Gene3D" id="2.30.42.10">
    <property type="match status" value="2"/>
</dbReference>
<dbReference type="SMART" id="SM00228">
    <property type="entry name" value="PDZ"/>
    <property type="match status" value="2"/>
</dbReference>
<accession>A0A7S1YWI2</accession>
<reference evidence="2" key="1">
    <citation type="submission" date="2021-01" db="EMBL/GenBank/DDBJ databases">
        <authorList>
            <person name="Corre E."/>
            <person name="Pelletier E."/>
            <person name="Niang G."/>
            <person name="Scheremetjew M."/>
            <person name="Finn R."/>
            <person name="Kale V."/>
            <person name="Holt S."/>
            <person name="Cochrane G."/>
            <person name="Meng A."/>
            <person name="Brown T."/>
            <person name="Cohen L."/>
        </authorList>
    </citation>
    <scope>NUCLEOTIDE SEQUENCE</scope>
    <source>
        <strain evidence="2">Grunow 1884</strain>
    </source>
</reference>
<evidence type="ECO:0000259" key="1">
    <source>
        <dbReference type="PROSITE" id="PS50106"/>
    </source>
</evidence>
<feature type="domain" description="PDZ" evidence="1">
    <location>
        <begin position="103"/>
        <end position="191"/>
    </location>
</feature>
<dbReference type="EMBL" id="HBGO01002366">
    <property type="protein sequence ID" value="CAD9321273.1"/>
    <property type="molecule type" value="Transcribed_RNA"/>
</dbReference>
<organism evidence="2">
    <name type="scientific">Trieres chinensis</name>
    <name type="common">Marine centric diatom</name>
    <name type="synonym">Odontella sinensis</name>
    <dbReference type="NCBI Taxonomy" id="1514140"/>
    <lineage>
        <taxon>Eukaryota</taxon>
        <taxon>Sar</taxon>
        <taxon>Stramenopiles</taxon>
        <taxon>Ochrophyta</taxon>
        <taxon>Bacillariophyta</taxon>
        <taxon>Mediophyceae</taxon>
        <taxon>Biddulphiophycidae</taxon>
        <taxon>Eupodiscales</taxon>
        <taxon>Parodontellaceae</taxon>
        <taxon>Trieres</taxon>
    </lineage>
</organism>
<dbReference type="PROSITE" id="PS50106">
    <property type="entry name" value="PDZ"/>
    <property type="match status" value="2"/>
</dbReference>
<protein>
    <recommendedName>
        <fullName evidence="1">PDZ domain-containing protein</fullName>
    </recommendedName>
</protein>
<dbReference type="InterPro" id="IPR001478">
    <property type="entry name" value="PDZ"/>
</dbReference>
<dbReference type="InterPro" id="IPR036034">
    <property type="entry name" value="PDZ_sf"/>
</dbReference>
<name>A0A7S1YWI2_TRICV</name>